<keyword evidence="2" id="KW-1185">Reference proteome</keyword>
<dbReference type="OrthoDB" id="6602382at2759"/>
<name>A0A6G0YAM5_APHCR</name>
<dbReference type="PANTHER" id="PTHR10773:SF19">
    <property type="match status" value="1"/>
</dbReference>
<gene>
    <name evidence="1" type="ORF">FWK35_00020650</name>
</gene>
<comment type="caution">
    <text evidence="1">The sequence shown here is derived from an EMBL/GenBank/DDBJ whole genome shotgun (WGS) entry which is preliminary data.</text>
</comment>
<dbReference type="EMBL" id="VUJU01005073">
    <property type="protein sequence ID" value="KAF0752391.1"/>
    <property type="molecule type" value="Genomic_DNA"/>
</dbReference>
<accession>A0A6G0YAM5</accession>
<organism evidence="1 2">
    <name type="scientific">Aphis craccivora</name>
    <name type="common">Cowpea aphid</name>
    <dbReference type="NCBI Taxonomy" id="307492"/>
    <lineage>
        <taxon>Eukaryota</taxon>
        <taxon>Metazoa</taxon>
        <taxon>Ecdysozoa</taxon>
        <taxon>Arthropoda</taxon>
        <taxon>Hexapoda</taxon>
        <taxon>Insecta</taxon>
        <taxon>Pterygota</taxon>
        <taxon>Neoptera</taxon>
        <taxon>Paraneoptera</taxon>
        <taxon>Hemiptera</taxon>
        <taxon>Sternorrhyncha</taxon>
        <taxon>Aphidomorpha</taxon>
        <taxon>Aphidoidea</taxon>
        <taxon>Aphididae</taxon>
        <taxon>Aphidini</taxon>
        <taxon>Aphis</taxon>
        <taxon>Aphis</taxon>
    </lineage>
</organism>
<evidence type="ECO:0000313" key="1">
    <source>
        <dbReference type="EMBL" id="KAF0752391.1"/>
    </source>
</evidence>
<reference evidence="1 2" key="1">
    <citation type="submission" date="2019-08" db="EMBL/GenBank/DDBJ databases">
        <title>Whole genome of Aphis craccivora.</title>
        <authorList>
            <person name="Voronova N.V."/>
            <person name="Shulinski R.S."/>
            <person name="Bandarenka Y.V."/>
            <person name="Zhorov D.G."/>
            <person name="Warner D."/>
        </authorList>
    </citation>
    <scope>NUCLEOTIDE SEQUENCE [LARGE SCALE GENOMIC DNA]</scope>
    <source>
        <strain evidence="1">180601</strain>
        <tissue evidence="1">Whole Body</tissue>
    </source>
</reference>
<protein>
    <submittedName>
        <fullName evidence="1">Uncharacterized protein</fullName>
    </submittedName>
</protein>
<sequence>MAAPTEKKGGDRKSNQFMDRKNEVIAFIKKINVLESHYCRSKSSGRVYISSELNIKKLKQIYNSEALNDSLTVKESYFRHIFCTEFNIGFGTPSHSKCKYTKDNVFIYHWDETEHAKGSNEIASALLIVVEIKTKTQQLISTWFLNLAPVHIEALEMIFPIVGHSFLPVDRVFANIEKKIKKKDVITTPDDYTNLFSDFGTTVPLTGIGEVSYQIETDAYKNVCKKVKTIQNVDSPLSEISTGTLDFLRLYKDNIFKQPQEPILADEEYV</sequence>
<proteinExistence type="predicted"/>
<dbReference type="Proteomes" id="UP000478052">
    <property type="component" value="Unassembled WGS sequence"/>
</dbReference>
<evidence type="ECO:0000313" key="2">
    <source>
        <dbReference type="Proteomes" id="UP000478052"/>
    </source>
</evidence>
<dbReference type="PANTHER" id="PTHR10773">
    <property type="entry name" value="DNA-DIRECTED RNA POLYMERASES I, II, AND III SUBUNIT RPABC2"/>
    <property type="match status" value="1"/>
</dbReference>
<dbReference type="AlphaFoldDB" id="A0A6G0YAM5"/>